<evidence type="ECO:0000256" key="1">
    <source>
        <dbReference type="SAM" id="MobiDB-lite"/>
    </source>
</evidence>
<keyword evidence="3" id="KW-1185">Reference proteome</keyword>
<evidence type="ECO:0000313" key="2">
    <source>
        <dbReference type="EMBL" id="KHD96450.1"/>
    </source>
</evidence>
<reference evidence="2 3" key="1">
    <citation type="journal article" date="2003" name="Int. J. Syst. Evol. Microbiol.">
        <title>Kocuria polaris sp. nov., an orange-pigmented psychrophilic bacterium isolated from an Antarctic cyanobacterial mat sample.</title>
        <authorList>
            <person name="Reddy G.S."/>
            <person name="Prakash J.S."/>
            <person name="Prabahar V."/>
            <person name="Matsumoto G.I."/>
            <person name="Stackebrandt E."/>
            <person name="Shivaji S."/>
        </authorList>
    </citation>
    <scope>NUCLEOTIDE SEQUENCE [LARGE SCALE GENOMIC DNA]</scope>
    <source>
        <strain evidence="2 3">CMS 76or</strain>
    </source>
</reference>
<gene>
    <name evidence="2" type="ORF">GY22_15770</name>
</gene>
<sequence length="89" mass="9887">MTTDNRARGAGHGRAKLTEDQVLAMVRTYYARRNGPGPKEIADDYGVNHGTVSRILTGRTWTQTTGIDADEHDRTGGRWGRYLPPSMRA</sequence>
<accession>A0A0A6VMW8</accession>
<dbReference type="RefSeq" id="WP_035929910.1">
    <property type="nucleotide sequence ID" value="NZ_JSUH01000017.1"/>
</dbReference>
<evidence type="ECO:0008006" key="4">
    <source>
        <dbReference type="Google" id="ProtNLM"/>
    </source>
</evidence>
<feature type="region of interest" description="Disordered" evidence="1">
    <location>
        <begin position="66"/>
        <end position="89"/>
    </location>
</feature>
<protein>
    <recommendedName>
        <fullName evidence="4">Helix-turn-helix DNA binding domain protein</fullName>
    </recommendedName>
</protein>
<dbReference type="EMBL" id="JSUH01000017">
    <property type="protein sequence ID" value="KHD96450.1"/>
    <property type="molecule type" value="Genomic_DNA"/>
</dbReference>
<proteinExistence type="predicted"/>
<comment type="caution">
    <text evidence="2">The sequence shown here is derived from an EMBL/GenBank/DDBJ whole genome shotgun (WGS) entry which is preliminary data.</text>
</comment>
<dbReference type="Proteomes" id="UP000030466">
    <property type="component" value="Unassembled WGS sequence"/>
</dbReference>
<evidence type="ECO:0000313" key="3">
    <source>
        <dbReference type="Proteomes" id="UP000030466"/>
    </source>
</evidence>
<name>A0A0A6VMW8_KOCRO</name>
<dbReference type="AlphaFoldDB" id="A0A0A6VMW8"/>
<dbReference type="OrthoDB" id="6631788at2"/>
<organism evidence="2 3">
    <name type="scientific">Kocuria rosea subsp. polaris</name>
    <dbReference type="NCBI Taxonomy" id="136273"/>
    <lineage>
        <taxon>Bacteria</taxon>
        <taxon>Bacillati</taxon>
        <taxon>Actinomycetota</taxon>
        <taxon>Actinomycetes</taxon>
        <taxon>Micrococcales</taxon>
        <taxon>Micrococcaceae</taxon>
        <taxon>Kocuria</taxon>
    </lineage>
</organism>